<reference evidence="1 2" key="1">
    <citation type="submission" date="2020-04" db="EMBL/GenBank/DDBJ databases">
        <title>Achromobacter ruhlandii genome sequencing and assembly.</title>
        <authorList>
            <person name="Martins R.C.R."/>
            <person name="Perdigao-Neto L.V."/>
            <person name="Levin A.S.S."/>
            <person name="Costa S.F."/>
        </authorList>
    </citation>
    <scope>NUCLEOTIDE SEQUENCE [LARGE SCALE GENOMIC DNA]</scope>
    <source>
        <strain evidence="1 2">9035ralo</strain>
    </source>
</reference>
<sequence length="214" mass="22936">MSFHLNLARLRDAAAARVRGEAPDSCRVLREDLRAALYVIDRMEAEQTAPAAPAAPSCPTCNGHGMIGGMVHMGDNGASADAEPCPDCSAPGVSAVGQGEAQPAAFEANFPNTPLPASKFHELWDRAGELRNPRRTLLDNLRWQIGVFAGLVAQEGSAAAAAASDTRDASFYRWLKANMRPGYELPGGYYIDDEDTESWDRTIEAAKRQGNTGC</sequence>
<organism evidence="1 2">
    <name type="scientific">Achromobacter ruhlandii</name>
    <dbReference type="NCBI Taxonomy" id="72557"/>
    <lineage>
        <taxon>Bacteria</taxon>
        <taxon>Pseudomonadati</taxon>
        <taxon>Pseudomonadota</taxon>
        <taxon>Betaproteobacteria</taxon>
        <taxon>Burkholderiales</taxon>
        <taxon>Alcaligenaceae</taxon>
        <taxon>Achromobacter</taxon>
    </lineage>
</organism>
<evidence type="ECO:0000313" key="1">
    <source>
        <dbReference type="EMBL" id="NMU88612.1"/>
    </source>
</evidence>
<evidence type="ECO:0000313" key="2">
    <source>
        <dbReference type="Proteomes" id="UP000542405"/>
    </source>
</evidence>
<dbReference type="EMBL" id="JABBZE010000006">
    <property type="protein sequence ID" value="NMU88612.1"/>
    <property type="molecule type" value="Genomic_DNA"/>
</dbReference>
<comment type="caution">
    <text evidence="1">The sequence shown here is derived from an EMBL/GenBank/DDBJ whole genome shotgun (WGS) entry which is preliminary data.</text>
</comment>
<dbReference type="RefSeq" id="WP_054418307.1">
    <property type="nucleotide sequence ID" value="NZ_CYSV01000020.1"/>
</dbReference>
<proteinExistence type="predicted"/>
<name>A0A848ND70_9BURK</name>
<dbReference type="Proteomes" id="UP000542405">
    <property type="component" value="Unassembled WGS sequence"/>
</dbReference>
<gene>
    <name evidence="1" type="ORF">HGQ98_01750</name>
</gene>
<dbReference type="AlphaFoldDB" id="A0A848ND70"/>
<protein>
    <submittedName>
        <fullName evidence="1">Uncharacterized protein</fullName>
    </submittedName>
</protein>
<accession>A0A848ND70</accession>